<dbReference type="STRING" id="479431.Namu_4449"/>
<dbReference type="KEGG" id="nml:Namu_4449"/>
<dbReference type="CDD" id="cd05387">
    <property type="entry name" value="BY-kinase"/>
    <property type="match status" value="1"/>
</dbReference>
<dbReference type="PANTHER" id="PTHR32309:SF13">
    <property type="entry name" value="FERRIC ENTEROBACTIN TRANSPORT PROTEIN FEPE"/>
    <property type="match status" value="1"/>
</dbReference>
<comment type="similarity">
    <text evidence="4">Belongs to the etk/wzc family.</text>
</comment>
<dbReference type="Proteomes" id="UP000002218">
    <property type="component" value="Chromosome"/>
</dbReference>
<comment type="subcellular location">
    <subcellularLocation>
        <location evidence="1">Cell inner membrane</location>
        <topology evidence="1">Multi-pass membrane protein</topology>
    </subcellularLocation>
</comment>
<evidence type="ECO:0000256" key="10">
    <source>
        <dbReference type="ARBA" id="ARBA00022741"/>
    </source>
</evidence>
<dbReference type="OrthoDB" id="9812433at2"/>
<evidence type="ECO:0000256" key="17">
    <source>
        <dbReference type="SAM" id="Phobius"/>
    </source>
</evidence>
<evidence type="ECO:0000256" key="1">
    <source>
        <dbReference type="ARBA" id="ARBA00004429"/>
    </source>
</evidence>
<dbReference type="Pfam" id="PF02706">
    <property type="entry name" value="Wzz"/>
    <property type="match status" value="1"/>
</dbReference>
<evidence type="ECO:0000256" key="12">
    <source>
        <dbReference type="ARBA" id="ARBA00022840"/>
    </source>
</evidence>
<dbReference type="FunFam" id="3.40.50.300:FF:000527">
    <property type="entry name" value="Tyrosine-protein kinase etk"/>
    <property type="match status" value="1"/>
</dbReference>
<keyword evidence="15" id="KW-0829">Tyrosine-protein kinase</keyword>
<keyword evidence="9 17" id="KW-0812">Transmembrane</keyword>
<evidence type="ECO:0000256" key="2">
    <source>
        <dbReference type="ARBA" id="ARBA00006683"/>
    </source>
</evidence>
<evidence type="ECO:0000259" key="19">
    <source>
        <dbReference type="Pfam" id="PF13614"/>
    </source>
</evidence>
<keyword evidence="11" id="KW-0418">Kinase</keyword>
<evidence type="ECO:0000256" key="9">
    <source>
        <dbReference type="ARBA" id="ARBA00022692"/>
    </source>
</evidence>
<keyword evidence="21" id="KW-1185">Reference proteome</keyword>
<evidence type="ECO:0000256" key="5">
    <source>
        <dbReference type="ARBA" id="ARBA00011903"/>
    </source>
</evidence>
<dbReference type="InterPro" id="IPR027417">
    <property type="entry name" value="P-loop_NTPase"/>
</dbReference>
<dbReference type="EMBL" id="CP001737">
    <property type="protein sequence ID" value="ACV80735.1"/>
    <property type="molecule type" value="Genomic_DNA"/>
</dbReference>
<evidence type="ECO:0000256" key="4">
    <source>
        <dbReference type="ARBA" id="ARBA00008883"/>
    </source>
</evidence>
<dbReference type="GO" id="GO:0005886">
    <property type="term" value="C:plasma membrane"/>
    <property type="evidence" value="ECO:0007669"/>
    <property type="project" value="UniProtKB-SubCell"/>
</dbReference>
<feature type="transmembrane region" description="Helical" evidence="17">
    <location>
        <begin position="13"/>
        <end position="33"/>
    </location>
</feature>
<evidence type="ECO:0000256" key="7">
    <source>
        <dbReference type="ARBA" id="ARBA00022519"/>
    </source>
</evidence>
<name>C8XKS8_NAKMY</name>
<dbReference type="GO" id="GO:0004715">
    <property type="term" value="F:non-membrane spanning protein tyrosine kinase activity"/>
    <property type="evidence" value="ECO:0007669"/>
    <property type="project" value="UniProtKB-EC"/>
</dbReference>
<keyword evidence="10" id="KW-0547">Nucleotide-binding</keyword>
<evidence type="ECO:0000256" key="11">
    <source>
        <dbReference type="ARBA" id="ARBA00022777"/>
    </source>
</evidence>
<sequence length="472" mass="49736" precursor="true">MELRQYGRALRKGWWIILLCAALGVGAAALVTLRATPQYASSVTWFVSTPAGNGTSALAADQFATRRITSYVGLLGSDVTAQAVIDKTGVDLDTSQVASRISGDADLNTVLLTATVVDSSPERSLLIAQGLATEFGKIVGDVDPIGPDNVVLRVISGPTLNPQAVSPRRTFNLAVGLGLGVVLGVVIAVTRELLDNTVRQVSVLHDVTGETVLGAIPFDKSARRSPLIQQDNARSIRAEAFRQLRTNLQFFDVDRPVQVLVVTSSVPHEAKSTTATNLAVSFAESGRRVLLIEADLRRPKVADYLGVERAIGLTSVLSGAASIEDAIQEWGPGGLSVLGSGPIPPNPAELLGSVAMSTLIRALRQDFDIVVIDTPPLLPVTDAAVASKQADGCLLVVRYGKTKRSQILSALRSLRSVDSRILGIVLNMVPANGSDGYDSYQGTYYADPDKAGDGDVEGTVASSAPAFKSKVQ</sequence>
<proteinExistence type="inferred from homology"/>
<dbReference type="GO" id="GO:0005524">
    <property type="term" value="F:ATP binding"/>
    <property type="evidence" value="ECO:0007669"/>
    <property type="project" value="UniProtKB-KW"/>
</dbReference>
<dbReference type="InterPro" id="IPR050445">
    <property type="entry name" value="Bact_polysacc_biosynth/exp"/>
</dbReference>
<keyword evidence="7" id="KW-0997">Cell inner membrane</keyword>
<protein>
    <recommendedName>
        <fullName evidence="5">non-specific protein-tyrosine kinase</fullName>
        <ecNumber evidence="5">2.7.10.2</ecNumber>
    </recommendedName>
</protein>
<dbReference type="InterPro" id="IPR005702">
    <property type="entry name" value="Wzc-like_C"/>
</dbReference>
<feature type="domain" description="Polysaccharide chain length determinant N-terminal" evidence="18">
    <location>
        <begin position="2"/>
        <end position="87"/>
    </location>
</feature>
<organism evidence="20 21">
    <name type="scientific">Nakamurella multipartita (strain ATCC 700099 / DSM 44233 / CIP 104796 / JCM 9543 / NBRC 105858 / Y-104)</name>
    <name type="common">Microsphaera multipartita</name>
    <dbReference type="NCBI Taxonomy" id="479431"/>
    <lineage>
        <taxon>Bacteria</taxon>
        <taxon>Bacillati</taxon>
        <taxon>Actinomycetota</taxon>
        <taxon>Actinomycetes</taxon>
        <taxon>Nakamurellales</taxon>
        <taxon>Nakamurellaceae</taxon>
        <taxon>Nakamurella</taxon>
    </lineage>
</organism>
<dbReference type="NCBIfam" id="TIGR01007">
    <property type="entry name" value="eps_fam"/>
    <property type="match status" value="1"/>
</dbReference>
<keyword evidence="6" id="KW-1003">Cell membrane</keyword>
<feature type="domain" description="AAA" evidence="19">
    <location>
        <begin position="270"/>
        <end position="394"/>
    </location>
</feature>
<keyword evidence="13 17" id="KW-1133">Transmembrane helix</keyword>
<keyword evidence="8 20" id="KW-0808">Transferase</keyword>
<dbReference type="EC" id="2.7.10.2" evidence="5"/>
<dbReference type="RefSeq" id="WP_015749557.1">
    <property type="nucleotide sequence ID" value="NC_013235.1"/>
</dbReference>
<dbReference type="InterPro" id="IPR025669">
    <property type="entry name" value="AAA_dom"/>
</dbReference>
<comment type="catalytic activity">
    <reaction evidence="16">
        <text>L-tyrosyl-[protein] + ATP = O-phospho-L-tyrosyl-[protein] + ADP + H(+)</text>
        <dbReference type="Rhea" id="RHEA:10596"/>
        <dbReference type="Rhea" id="RHEA-COMP:10136"/>
        <dbReference type="Rhea" id="RHEA-COMP:20101"/>
        <dbReference type="ChEBI" id="CHEBI:15378"/>
        <dbReference type="ChEBI" id="CHEBI:30616"/>
        <dbReference type="ChEBI" id="CHEBI:46858"/>
        <dbReference type="ChEBI" id="CHEBI:61978"/>
        <dbReference type="ChEBI" id="CHEBI:456216"/>
        <dbReference type="EC" id="2.7.10.2"/>
    </reaction>
</comment>
<dbReference type="SUPFAM" id="SSF52540">
    <property type="entry name" value="P-loop containing nucleoside triphosphate hydrolases"/>
    <property type="match status" value="1"/>
</dbReference>
<reference evidence="21" key="1">
    <citation type="submission" date="2009-09" db="EMBL/GenBank/DDBJ databases">
        <title>The complete genome of Nakamurella multipartita DSM 44233.</title>
        <authorList>
            <consortium name="US DOE Joint Genome Institute (JGI-PGF)"/>
            <person name="Lucas S."/>
            <person name="Copeland A."/>
            <person name="Lapidus A."/>
            <person name="Glavina del Rio T."/>
            <person name="Dalin E."/>
            <person name="Tice H."/>
            <person name="Bruce D."/>
            <person name="Goodwin L."/>
            <person name="Pitluck S."/>
            <person name="Kyrpides N."/>
            <person name="Mavromatis K."/>
            <person name="Ivanova N."/>
            <person name="Ovchinnikova G."/>
            <person name="Sims D."/>
            <person name="Meincke L."/>
            <person name="Brettin T."/>
            <person name="Detter J.C."/>
            <person name="Han C."/>
            <person name="Larimer F."/>
            <person name="Land M."/>
            <person name="Hauser L."/>
            <person name="Markowitz V."/>
            <person name="Cheng J.-F."/>
            <person name="Hugenholtz P."/>
            <person name="Woyke T."/>
            <person name="Wu D."/>
            <person name="Klenk H.-P."/>
            <person name="Eisen J.A."/>
        </authorList>
    </citation>
    <scope>NUCLEOTIDE SEQUENCE [LARGE SCALE GENOMIC DNA]</scope>
    <source>
        <strain evidence="21">ATCC 700099 / DSM 44233 / CIP 104796 / JCM 9543 / NBRC 105858 / Y-104</strain>
    </source>
</reference>
<evidence type="ECO:0000256" key="16">
    <source>
        <dbReference type="ARBA" id="ARBA00051245"/>
    </source>
</evidence>
<evidence type="ECO:0000256" key="6">
    <source>
        <dbReference type="ARBA" id="ARBA00022475"/>
    </source>
</evidence>
<dbReference type="eggNOG" id="COG3944">
    <property type="taxonomic scope" value="Bacteria"/>
</dbReference>
<dbReference type="eggNOG" id="COG0489">
    <property type="taxonomic scope" value="Bacteria"/>
</dbReference>
<dbReference type="InParanoid" id="C8XKS8"/>
<evidence type="ECO:0000256" key="14">
    <source>
        <dbReference type="ARBA" id="ARBA00023136"/>
    </source>
</evidence>
<evidence type="ECO:0000313" key="21">
    <source>
        <dbReference type="Proteomes" id="UP000002218"/>
    </source>
</evidence>
<dbReference type="HOGENOM" id="CLU_009912_4_1_11"/>
<gene>
    <name evidence="20" type="ordered locus">Namu_4449</name>
</gene>
<dbReference type="Pfam" id="PF13614">
    <property type="entry name" value="AAA_31"/>
    <property type="match status" value="1"/>
</dbReference>
<accession>C8XKS8</accession>
<keyword evidence="14 17" id="KW-0472">Membrane</keyword>
<dbReference type="InterPro" id="IPR003856">
    <property type="entry name" value="LPS_length_determ_N"/>
</dbReference>
<comment type="similarity">
    <text evidence="2">Belongs to the CpsC/CapA family.</text>
</comment>
<evidence type="ECO:0000259" key="18">
    <source>
        <dbReference type="Pfam" id="PF02706"/>
    </source>
</evidence>
<dbReference type="AlphaFoldDB" id="C8XKS8"/>
<keyword evidence="12" id="KW-0067">ATP-binding</keyword>
<evidence type="ECO:0000256" key="3">
    <source>
        <dbReference type="ARBA" id="ARBA00007316"/>
    </source>
</evidence>
<evidence type="ECO:0000256" key="15">
    <source>
        <dbReference type="ARBA" id="ARBA00023137"/>
    </source>
</evidence>
<reference evidence="20 21" key="2">
    <citation type="journal article" date="2010" name="Stand. Genomic Sci.">
        <title>Complete genome sequence of Nakamurella multipartita type strain (Y-104).</title>
        <authorList>
            <person name="Tice H."/>
            <person name="Mayilraj S."/>
            <person name="Sims D."/>
            <person name="Lapidus A."/>
            <person name="Nolan M."/>
            <person name="Lucas S."/>
            <person name="Glavina Del Rio T."/>
            <person name="Copeland A."/>
            <person name="Cheng J.F."/>
            <person name="Meincke L."/>
            <person name="Bruce D."/>
            <person name="Goodwin L."/>
            <person name="Pitluck S."/>
            <person name="Ivanova N."/>
            <person name="Mavromatis K."/>
            <person name="Ovchinnikova G."/>
            <person name="Pati A."/>
            <person name="Chen A."/>
            <person name="Palaniappan K."/>
            <person name="Land M."/>
            <person name="Hauser L."/>
            <person name="Chang Y.J."/>
            <person name="Jeffries C.D."/>
            <person name="Detter J.C."/>
            <person name="Brettin T."/>
            <person name="Rohde M."/>
            <person name="Goker M."/>
            <person name="Bristow J."/>
            <person name="Eisen J.A."/>
            <person name="Markowitz V."/>
            <person name="Hugenholtz P."/>
            <person name="Kyrpides N.C."/>
            <person name="Klenk H.P."/>
            <person name="Chen F."/>
        </authorList>
    </citation>
    <scope>NUCLEOTIDE SEQUENCE [LARGE SCALE GENOMIC DNA]</scope>
    <source>
        <strain evidence="21">ATCC 700099 / DSM 44233 / CIP 104796 / JCM 9543 / NBRC 105858 / Y-104</strain>
    </source>
</reference>
<evidence type="ECO:0000256" key="8">
    <source>
        <dbReference type="ARBA" id="ARBA00022679"/>
    </source>
</evidence>
<evidence type="ECO:0000313" key="20">
    <source>
        <dbReference type="EMBL" id="ACV80735.1"/>
    </source>
</evidence>
<evidence type="ECO:0000256" key="13">
    <source>
        <dbReference type="ARBA" id="ARBA00022989"/>
    </source>
</evidence>
<dbReference type="GO" id="GO:0042802">
    <property type="term" value="F:identical protein binding"/>
    <property type="evidence" value="ECO:0007669"/>
    <property type="project" value="UniProtKB-ARBA"/>
</dbReference>
<comment type="similarity">
    <text evidence="3">Belongs to the CpsD/CapB family.</text>
</comment>
<dbReference type="Gene3D" id="3.40.50.300">
    <property type="entry name" value="P-loop containing nucleotide triphosphate hydrolases"/>
    <property type="match status" value="1"/>
</dbReference>
<dbReference type="PANTHER" id="PTHR32309">
    <property type="entry name" value="TYROSINE-PROTEIN KINASE"/>
    <property type="match status" value="1"/>
</dbReference>